<accession>A0A1I7K2X9</accession>
<dbReference type="Proteomes" id="UP000183508">
    <property type="component" value="Unassembled WGS sequence"/>
</dbReference>
<sequence>MWKRAFIALLSVNLAVLALLGLWWGSLPKAGSVPAPVPAAGEKAATFQLALDQDAINTYLEYAVSEQPDLKAVLAYARVQFDDRWRVQLGFKLQDRVVPADVVFTPSISGGDVTLHMESATVGALPSIPVPESALFFVFKHLPWPNWIGVDAEHADLQLHLSQRPQRPYGVQVIGYDPAQKLLTLRVSILPKSLLSAKGGTG</sequence>
<evidence type="ECO:0000313" key="2">
    <source>
        <dbReference type="Proteomes" id="UP000183508"/>
    </source>
</evidence>
<name>A0A1I7K2X9_9BACL</name>
<protein>
    <submittedName>
        <fullName evidence="1">Uncharacterized protein YpmS</fullName>
    </submittedName>
</protein>
<dbReference type="STRING" id="392015.SAMN05421543_11358"/>
<reference evidence="2" key="1">
    <citation type="submission" date="2016-10" db="EMBL/GenBank/DDBJ databases">
        <authorList>
            <person name="Varghese N."/>
        </authorList>
    </citation>
    <scope>NUCLEOTIDE SEQUENCE [LARGE SCALE GENOMIC DNA]</scope>
    <source>
        <strain evidence="2">DSM 17980</strain>
    </source>
</reference>
<gene>
    <name evidence="1" type="ORF">SAMN05421543_11358</name>
</gene>
<dbReference type="eggNOG" id="COG4698">
    <property type="taxonomic scope" value="Bacteria"/>
</dbReference>
<keyword evidence="2" id="KW-1185">Reference proteome</keyword>
<proteinExistence type="predicted"/>
<organism evidence="1 2">
    <name type="scientific">Alicyclobacillus macrosporangiidus</name>
    <dbReference type="NCBI Taxonomy" id="392015"/>
    <lineage>
        <taxon>Bacteria</taxon>
        <taxon>Bacillati</taxon>
        <taxon>Bacillota</taxon>
        <taxon>Bacilli</taxon>
        <taxon>Bacillales</taxon>
        <taxon>Alicyclobacillaceae</taxon>
        <taxon>Alicyclobacillus</taxon>
    </lineage>
</organism>
<dbReference type="AlphaFoldDB" id="A0A1I7K2X9"/>
<evidence type="ECO:0000313" key="1">
    <source>
        <dbReference type="EMBL" id="SFU91749.1"/>
    </source>
</evidence>
<dbReference type="RefSeq" id="WP_074953405.1">
    <property type="nucleotide sequence ID" value="NZ_FPBV01000013.1"/>
</dbReference>
<dbReference type="Pfam" id="PF09911">
    <property type="entry name" value="DUF2140"/>
    <property type="match status" value="1"/>
</dbReference>
<dbReference type="EMBL" id="FPBV01000013">
    <property type="protein sequence ID" value="SFU91749.1"/>
    <property type="molecule type" value="Genomic_DNA"/>
</dbReference>
<dbReference type="InterPro" id="IPR018672">
    <property type="entry name" value="DUF2140"/>
</dbReference>